<feature type="transmembrane region" description="Helical" evidence="9">
    <location>
        <begin position="162"/>
        <end position="183"/>
    </location>
</feature>
<keyword evidence="7 9" id="KW-0472">Membrane</keyword>
<evidence type="ECO:0000256" key="7">
    <source>
        <dbReference type="ARBA" id="ARBA00023136"/>
    </source>
</evidence>
<dbReference type="PANTHER" id="PTHR42703:SF1">
    <property type="entry name" value="NA(+)_H(+) ANTIPORTER SUBUNIT D1"/>
    <property type="match status" value="1"/>
</dbReference>
<dbReference type="GO" id="GO:0015297">
    <property type="term" value="F:antiporter activity"/>
    <property type="evidence" value="ECO:0007669"/>
    <property type="project" value="UniProtKB-KW"/>
</dbReference>
<evidence type="ECO:0000313" key="11">
    <source>
        <dbReference type="EMBL" id="KYD29213.1"/>
    </source>
</evidence>
<evidence type="ECO:0000256" key="4">
    <source>
        <dbReference type="ARBA" id="ARBA00022475"/>
    </source>
</evidence>
<evidence type="ECO:0000256" key="8">
    <source>
        <dbReference type="RuleBase" id="RU000320"/>
    </source>
</evidence>
<organism evidence="11 12">
    <name type="scientific">Parageobacillus toebii</name>
    <dbReference type="NCBI Taxonomy" id="153151"/>
    <lineage>
        <taxon>Bacteria</taxon>
        <taxon>Bacillati</taxon>
        <taxon>Bacillota</taxon>
        <taxon>Bacilli</taxon>
        <taxon>Bacillales</taxon>
        <taxon>Anoxybacillaceae</taxon>
        <taxon>Parageobacillus</taxon>
    </lineage>
</organism>
<feature type="transmembrane region" description="Helical" evidence="9">
    <location>
        <begin position="338"/>
        <end position="356"/>
    </location>
</feature>
<dbReference type="NCBIfam" id="NF005818">
    <property type="entry name" value="PRK07691.1"/>
    <property type="match status" value="1"/>
</dbReference>
<dbReference type="RefSeq" id="WP_062678375.1">
    <property type="nucleotide sequence ID" value="NZ_LQYW01000066.1"/>
</dbReference>
<evidence type="ECO:0000313" key="12">
    <source>
        <dbReference type="Proteomes" id="UP000075324"/>
    </source>
</evidence>
<keyword evidence="6 9" id="KW-1133">Transmembrane helix</keyword>
<proteinExistence type="inferred from homology"/>
<name>A0A150MXS7_9BACL</name>
<feature type="transmembrane region" description="Helical" evidence="9">
    <location>
        <begin position="203"/>
        <end position="227"/>
    </location>
</feature>
<dbReference type="PANTHER" id="PTHR42703">
    <property type="entry name" value="NADH DEHYDROGENASE"/>
    <property type="match status" value="1"/>
</dbReference>
<feature type="domain" description="NADH:quinone oxidoreductase/Mrp antiporter transmembrane" evidence="10">
    <location>
        <begin position="128"/>
        <end position="416"/>
    </location>
</feature>
<keyword evidence="3" id="KW-0050">Antiport</keyword>
<keyword evidence="4" id="KW-1003">Cell membrane</keyword>
<comment type="caution">
    <text evidence="11">The sequence shown here is derived from an EMBL/GenBank/DDBJ whole genome shotgun (WGS) entry which is preliminary data.</text>
</comment>
<sequence>MINLLILPIIIPLVTAIVLIFFAKNISAQKAISVFGALGMIFTSIMLVRRVHTEGIQTLDIGNWPAPFGITLVSDMLSAMLVLTTSIIAFACLLYSFATIGRSRESFYYYSFFYFLLVGINGAFTTGDIFNLFVFYEVMLISSYVLLVLGGTKIQLRETIKYMLVNVFSSALFVIAVGYLYAVTGTLNMAHLSVRVAEVENQSILTVIAILFLIVFGLKGAIFPFYFWLPGSYSAPPSAVLALFGGLLTKVGVYSILRTFTLIFHHDVGYTHTILAWLSIGTIVVGVIGAIAYRDLRQIVIYNIIVAVGVMTFGISLMTNESLEGTVFYLLQDMVMKTTMFLIIGAIAYVTGTNQLNQFSGLMKTYPLLGWMVFLSALALAGIPPFSGFIGKALIVRSSFADGQLLSALVILLSSLFVLYSIMKIFVYGCWGEQKGYEAKEIRTLYIPIAMLLGLTVLYGVGIEFVRPFVSQAISVLADPAIYIESVLKE</sequence>
<feature type="transmembrane region" description="Helical" evidence="9">
    <location>
        <begin position="6"/>
        <end position="23"/>
    </location>
</feature>
<evidence type="ECO:0000256" key="3">
    <source>
        <dbReference type="ARBA" id="ARBA00022449"/>
    </source>
</evidence>
<accession>A0A150MXS7</accession>
<dbReference type="AlphaFoldDB" id="A0A150MXS7"/>
<feature type="transmembrane region" description="Helical" evidence="9">
    <location>
        <begin position="239"/>
        <end position="257"/>
    </location>
</feature>
<dbReference type="InterPro" id="IPR001750">
    <property type="entry name" value="ND/Mrp_TM"/>
</dbReference>
<feature type="transmembrane region" description="Helical" evidence="9">
    <location>
        <begin position="130"/>
        <end position="150"/>
    </location>
</feature>
<dbReference type="Proteomes" id="UP000075324">
    <property type="component" value="Unassembled WGS sequence"/>
</dbReference>
<feature type="transmembrane region" description="Helical" evidence="9">
    <location>
        <begin position="443"/>
        <end position="463"/>
    </location>
</feature>
<dbReference type="EMBL" id="LQYW01000066">
    <property type="protein sequence ID" value="KYD29213.1"/>
    <property type="molecule type" value="Genomic_DNA"/>
</dbReference>
<feature type="transmembrane region" description="Helical" evidence="9">
    <location>
        <begin position="107"/>
        <end position="124"/>
    </location>
</feature>
<protein>
    <recommendedName>
        <fullName evidence="10">NADH:quinone oxidoreductase/Mrp antiporter transmembrane domain-containing protein</fullName>
    </recommendedName>
</protein>
<comment type="similarity">
    <text evidence="2">Belongs to the CPA3 antiporters (TC 2.A.63) subunit D family.</text>
</comment>
<keyword evidence="5 8" id="KW-0812">Transmembrane</keyword>
<feature type="transmembrane region" description="Helical" evidence="9">
    <location>
        <begin position="30"/>
        <end position="48"/>
    </location>
</feature>
<dbReference type="PATRIC" id="fig|153151.4.peg.3819"/>
<feature type="transmembrane region" description="Helical" evidence="9">
    <location>
        <begin position="68"/>
        <end position="95"/>
    </location>
</feature>
<dbReference type="Pfam" id="PF00361">
    <property type="entry name" value="Proton_antipo_M"/>
    <property type="match status" value="1"/>
</dbReference>
<comment type="subcellular location">
    <subcellularLocation>
        <location evidence="1">Cell membrane</location>
        <topology evidence="1">Multi-pass membrane protein</topology>
    </subcellularLocation>
    <subcellularLocation>
        <location evidence="8">Membrane</location>
        <topology evidence="8">Multi-pass membrane protein</topology>
    </subcellularLocation>
</comment>
<reference evidence="11 12" key="1">
    <citation type="submission" date="2016-01" db="EMBL/GenBank/DDBJ databases">
        <title>Draft Genome Sequences of Seven Thermophilic Sporeformers Isolated from Foods.</title>
        <authorList>
            <person name="Berendsen E.M."/>
            <person name="Wells-Bennik M.H."/>
            <person name="Krawcyk A.O."/>
            <person name="De Jong A."/>
            <person name="Holsappel S."/>
            <person name="Eijlander R.T."/>
            <person name="Kuipers O.P."/>
        </authorList>
    </citation>
    <scope>NUCLEOTIDE SEQUENCE [LARGE SCALE GENOMIC DNA]</scope>
    <source>
        <strain evidence="11 12">B4110</strain>
    </source>
</reference>
<keyword evidence="3" id="KW-0813">Transport</keyword>
<feature type="transmembrane region" description="Helical" evidence="9">
    <location>
        <begin position="406"/>
        <end position="431"/>
    </location>
</feature>
<feature type="transmembrane region" description="Helical" evidence="9">
    <location>
        <begin position="300"/>
        <end position="318"/>
    </location>
</feature>
<dbReference type="GO" id="GO:0042773">
    <property type="term" value="P:ATP synthesis coupled electron transport"/>
    <property type="evidence" value="ECO:0007669"/>
    <property type="project" value="InterPro"/>
</dbReference>
<evidence type="ECO:0000256" key="9">
    <source>
        <dbReference type="SAM" id="Phobius"/>
    </source>
</evidence>
<dbReference type="InterPro" id="IPR050586">
    <property type="entry name" value="CPA3_Na-H_Antiporter_D"/>
</dbReference>
<evidence type="ECO:0000256" key="5">
    <source>
        <dbReference type="ARBA" id="ARBA00022692"/>
    </source>
</evidence>
<gene>
    <name evidence="11" type="ORF">B4110_3039</name>
</gene>
<feature type="transmembrane region" description="Helical" evidence="9">
    <location>
        <begin position="368"/>
        <end position="386"/>
    </location>
</feature>
<dbReference type="GO" id="GO:0008137">
    <property type="term" value="F:NADH dehydrogenase (ubiquinone) activity"/>
    <property type="evidence" value="ECO:0007669"/>
    <property type="project" value="InterPro"/>
</dbReference>
<evidence type="ECO:0000259" key="10">
    <source>
        <dbReference type="Pfam" id="PF00361"/>
    </source>
</evidence>
<dbReference type="InterPro" id="IPR003918">
    <property type="entry name" value="NADH_UbQ_OxRdtase"/>
</dbReference>
<dbReference type="GO" id="GO:0005886">
    <property type="term" value="C:plasma membrane"/>
    <property type="evidence" value="ECO:0007669"/>
    <property type="project" value="UniProtKB-SubCell"/>
</dbReference>
<evidence type="ECO:0000256" key="6">
    <source>
        <dbReference type="ARBA" id="ARBA00022989"/>
    </source>
</evidence>
<evidence type="ECO:0000256" key="1">
    <source>
        <dbReference type="ARBA" id="ARBA00004651"/>
    </source>
</evidence>
<dbReference type="PRINTS" id="PR01437">
    <property type="entry name" value="NUOXDRDTASE4"/>
</dbReference>
<feature type="transmembrane region" description="Helical" evidence="9">
    <location>
        <begin position="269"/>
        <end position="293"/>
    </location>
</feature>
<evidence type="ECO:0000256" key="2">
    <source>
        <dbReference type="ARBA" id="ARBA00005346"/>
    </source>
</evidence>